<dbReference type="OrthoDB" id="8451710at2"/>
<dbReference type="Gene3D" id="3.10.180.10">
    <property type="entry name" value="2,3-Dihydroxybiphenyl 1,2-Dioxygenase, domain 1"/>
    <property type="match status" value="1"/>
</dbReference>
<dbReference type="RefSeq" id="WP_108855754.1">
    <property type="nucleotide sequence ID" value="NZ_OMOI01000001.1"/>
</dbReference>
<gene>
    <name evidence="2" type="ORF">ALP8811_00673</name>
</gene>
<dbReference type="AlphaFoldDB" id="A0A2R8AI28"/>
<reference evidence="2 3" key="1">
    <citation type="submission" date="2018-03" db="EMBL/GenBank/DDBJ databases">
        <authorList>
            <person name="Keele B.F."/>
        </authorList>
    </citation>
    <scope>NUCLEOTIDE SEQUENCE [LARGE SCALE GENOMIC DNA]</scope>
    <source>
        <strain evidence="2 3">CECT 8811</strain>
    </source>
</reference>
<dbReference type="SUPFAM" id="SSF54593">
    <property type="entry name" value="Glyoxalase/Bleomycin resistance protein/Dihydroxybiphenyl dioxygenase"/>
    <property type="match status" value="1"/>
</dbReference>
<dbReference type="InterPro" id="IPR025870">
    <property type="entry name" value="Glyoxalase-like_dom"/>
</dbReference>
<accession>A0A2R8AI28</accession>
<feature type="domain" description="Glyoxalase-like" evidence="1">
    <location>
        <begin position="6"/>
        <end position="176"/>
    </location>
</feature>
<protein>
    <recommendedName>
        <fullName evidence="1">Glyoxalase-like domain-containing protein</fullName>
    </recommendedName>
</protein>
<dbReference type="Proteomes" id="UP000244911">
    <property type="component" value="Unassembled WGS sequence"/>
</dbReference>
<name>A0A2R8AI28_9RHOB</name>
<evidence type="ECO:0000259" key="1">
    <source>
        <dbReference type="Pfam" id="PF13468"/>
    </source>
</evidence>
<evidence type="ECO:0000313" key="2">
    <source>
        <dbReference type="EMBL" id="SPF75680.1"/>
    </source>
</evidence>
<organism evidence="2 3">
    <name type="scientific">Aliiroseovarius pelagivivens</name>
    <dbReference type="NCBI Taxonomy" id="1639690"/>
    <lineage>
        <taxon>Bacteria</taxon>
        <taxon>Pseudomonadati</taxon>
        <taxon>Pseudomonadota</taxon>
        <taxon>Alphaproteobacteria</taxon>
        <taxon>Rhodobacterales</taxon>
        <taxon>Paracoccaceae</taxon>
        <taxon>Aliiroseovarius</taxon>
    </lineage>
</organism>
<keyword evidence="3" id="KW-1185">Reference proteome</keyword>
<dbReference type="Pfam" id="PF13468">
    <property type="entry name" value="Glyoxalase_3"/>
    <property type="match status" value="1"/>
</dbReference>
<evidence type="ECO:0000313" key="3">
    <source>
        <dbReference type="Proteomes" id="UP000244911"/>
    </source>
</evidence>
<dbReference type="InterPro" id="IPR029068">
    <property type="entry name" value="Glyas_Bleomycin-R_OHBP_Dase"/>
</dbReference>
<proteinExistence type="predicted"/>
<dbReference type="EMBL" id="OMOI01000001">
    <property type="protein sequence ID" value="SPF75680.1"/>
    <property type="molecule type" value="Genomic_DNA"/>
</dbReference>
<sequence length="204" mass="21601">MALGEVDHLVVSSATLSEGVAYIEDLLGVSMSEGGDHPLMGTHNALLSLGPSSYLEVIAVNPAADAPDHARWFDLDYFTGPARLTNWALRVPDLHQALQRAPEGSGDELQLSRGDLHWDMAVPADGRLPFAGCAPGLLSWKGDMPAPRLPDHGLRLAALEITHPEAEALAVALHPLVEDKRISVHSGAPGLAGWIDTPAGLVQL</sequence>